<accession>A0A183FX34</accession>
<keyword evidence="2" id="KW-1185">Reference proteome</keyword>
<accession>A0A3P8D2X8</accession>
<organism evidence="2 3">
    <name type="scientific">Heligmosomoides polygyrus</name>
    <name type="common">Parasitic roundworm</name>
    <dbReference type="NCBI Taxonomy" id="6339"/>
    <lineage>
        <taxon>Eukaryota</taxon>
        <taxon>Metazoa</taxon>
        <taxon>Ecdysozoa</taxon>
        <taxon>Nematoda</taxon>
        <taxon>Chromadorea</taxon>
        <taxon>Rhabditida</taxon>
        <taxon>Rhabditina</taxon>
        <taxon>Rhabditomorpha</taxon>
        <taxon>Strongyloidea</taxon>
        <taxon>Heligmosomidae</taxon>
        <taxon>Heligmosomoides</taxon>
    </lineage>
</organism>
<dbReference type="EMBL" id="UZAH01027766">
    <property type="protein sequence ID" value="VDO94778.1"/>
    <property type="molecule type" value="Genomic_DNA"/>
</dbReference>
<evidence type="ECO:0000313" key="2">
    <source>
        <dbReference type="Proteomes" id="UP000050761"/>
    </source>
</evidence>
<dbReference type="WBParaSite" id="HPBE_0001306801-mRNA-1">
    <property type="protein sequence ID" value="HPBE_0001306801-mRNA-1"/>
    <property type="gene ID" value="HPBE_0001306801"/>
</dbReference>
<gene>
    <name evidence="1" type="ORF">HPBE_LOCUS13069</name>
</gene>
<sequence>MAHRGKHSGLTLGEQRADFACTGQSATERVDDRPRLIRSDGETFDAFDSYCLRLTVPSLQNNTTTTHEHVFRSMHTMRDAQLGDATLAREDAKKVSHFEWFSTRLGLLVLLGWSLLKAFSFQRALPFMTELDPTLRDTLELTQSGESWK</sequence>
<evidence type="ECO:0000313" key="1">
    <source>
        <dbReference type="EMBL" id="VDO94778.1"/>
    </source>
</evidence>
<proteinExistence type="predicted"/>
<dbReference type="AlphaFoldDB" id="A0A183FX34"/>
<dbReference type="Proteomes" id="UP000050761">
    <property type="component" value="Unassembled WGS sequence"/>
</dbReference>
<protein>
    <submittedName>
        <fullName evidence="3">MFS transporter</fullName>
    </submittedName>
</protein>
<reference evidence="3" key="2">
    <citation type="submission" date="2019-09" db="UniProtKB">
        <authorList>
            <consortium name="WormBaseParasite"/>
        </authorList>
    </citation>
    <scope>IDENTIFICATION</scope>
</reference>
<evidence type="ECO:0000313" key="3">
    <source>
        <dbReference type="WBParaSite" id="HPBE_0001306801-mRNA-1"/>
    </source>
</evidence>
<reference evidence="1 2" key="1">
    <citation type="submission" date="2018-11" db="EMBL/GenBank/DDBJ databases">
        <authorList>
            <consortium name="Pathogen Informatics"/>
        </authorList>
    </citation>
    <scope>NUCLEOTIDE SEQUENCE [LARGE SCALE GENOMIC DNA]</scope>
</reference>
<name>A0A183FX34_HELPZ</name>